<evidence type="ECO:0000256" key="4">
    <source>
        <dbReference type="ARBA" id="ARBA00022448"/>
    </source>
</evidence>
<dbReference type="SUPFAM" id="SSF55008">
    <property type="entry name" value="HMA, heavy metal-associated domain"/>
    <property type="match status" value="3"/>
</dbReference>
<comment type="similarity">
    <text evidence="2 19">Belongs to the cation transport ATPase (P-type) (TC 3.A.3) family. Type IB subfamily.</text>
</comment>
<dbReference type="Proteomes" id="UP000007110">
    <property type="component" value="Unassembled WGS sequence"/>
</dbReference>
<dbReference type="InterPro" id="IPR023214">
    <property type="entry name" value="HAD_sf"/>
</dbReference>
<dbReference type="InterPro" id="IPR044492">
    <property type="entry name" value="P_typ_ATPase_HD_dom"/>
</dbReference>
<dbReference type="CDD" id="cd02094">
    <property type="entry name" value="P-type_ATPase_Cu-like"/>
    <property type="match status" value="1"/>
</dbReference>
<organism evidence="22 23">
    <name type="scientific">Strongylocentrotus purpuratus</name>
    <name type="common">Purple sea urchin</name>
    <dbReference type="NCBI Taxonomy" id="7668"/>
    <lineage>
        <taxon>Eukaryota</taxon>
        <taxon>Metazoa</taxon>
        <taxon>Echinodermata</taxon>
        <taxon>Eleutherozoa</taxon>
        <taxon>Echinozoa</taxon>
        <taxon>Echinoidea</taxon>
        <taxon>Euechinoidea</taxon>
        <taxon>Echinacea</taxon>
        <taxon>Camarodonta</taxon>
        <taxon>Echinidea</taxon>
        <taxon>Strongylocentrotidae</taxon>
        <taxon>Strongylocentrotus</taxon>
    </lineage>
</organism>
<dbReference type="Pfam" id="PF00122">
    <property type="entry name" value="E1-E2_ATPase"/>
    <property type="match status" value="1"/>
</dbReference>
<keyword evidence="8 19" id="KW-0547">Nucleotide-binding</keyword>
<dbReference type="GO" id="GO:0005524">
    <property type="term" value="F:ATP binding"/>
    <property type="evidence" value="ECO:0007669"/>
    <property type="project" value="UniProtKB-UniRule"/>
</dbReference>
<dbReference type="Gene3D" id="2.70.150.10">
    <property type="entry name" value="Calcium-transporting ATPase, cytoplasmic transduction domain A"/>
    <property type="match status" value="1"/>
</dbReference>
<dbReference type="SUPFAM" id="SSF56784">
    <property type="entry name" value="HAD-like"/>
    <property type="match status" value="1"/>
</dbReference>
<dbReference type="SFLD" id="SFLDF00027">
    <property type="entry name" value="p-type_atpase"/>
    <property type="match status" value="1"/>
</dbReference>
<feature type="region of interest" description="Disordered" evidence="20">
    <location>
        <begin position="79"/>
        <end position="104"/>
    </location>
</feature>
<protein>
    <recommendedName>
        <fullName evidence="3">P-type Cu(+) transporter</fullName>
        <ecNumber evidence="3">7.2.2.8</ecNumber>
    </recommendedName>
    <alternativeName>
        <fullName evidence="18">Protein HEAVY METAL ATPASE 5</fullName>
    </alternativeName>
</protein>
<dbReference type="FunFam" id="3.30.70.100:FF:000001">
    <property type="entry name" value="ATPase copper transporting beta"/>
    <property type="match status" value="1"/>
</dbReference>
<evidence type="ECO:0000256" key="13">
    <source>
        <dbReference type="ARBA" id="ARBA00022989"/>
    </source>
</evidence>
<keyword evidence="10 19" id="KW-0067">ATP-binding</keyword>
<dbReference type="GO" id="GO:0016887">
    <property type="term" value="F:ATP hydrolysis activity"/>
    <property type="evidence" value="ECO:0007669"/>
    <property type="project" value="InterPro"/>
</dbReference>
<evidence type="ECO:0000256" key="16">
    <source>
        <dbReference type="ARBA" id="ARBA00023136"/>
    </source>
</evidence>
<evidence type="ECO:0000259" key="21">
    <source>
        <dbReference type="PROSITE" id="PS50846"/>
    </source>
</evidence>
<evidence type="ECO:0000256" key="5">
    <source>
        <dbReference type="ARBA" id="ARBA00022692"/>
    </source>
</evidence>
<dbReference type="InterPro" id="IPR036163">
    <property type="entry name" value="HMA_dom_sf"/>
</dbReference>
<dbReference type="EC" id="7.2.2.8" evidence="3"/>
<dbReference type="InterPro" id="IPR017969">
    <property type="entry name" value="Heavy-metal-associated_CS"/>
</dbReference>
<dbReference type="InterPro" id="IPR059000">
    <property type="entry name" value="ATPase_P-type_domA"/>
</dbReference>
<comment type="catalytic activity">
    <reaction evidence="17">
        <text>Cu(+)(in) + ATP + H2O = Cu(+)(out) + ADP + phosphate + H(+)</text>
        <dbReference type="Rhea" id="RHEA:25792"/>
        <dbReference type="ChEBI" id="CHEBI:15377"/>
        <dbReference type="ChEBI" id="CHEBI:15378"/>
        <dbReference type="ChEBI" id="CHEBI:30616"/>
        <dbReference type="ChEBI" id="CHEBI:43474"/>
        <dbReference type="ChEBI" id="CHEBI:49552"/>
        <dbReference type="ChEBI" id="CHEBI:456216"/>
        <dbReference type="EC" id="7.2.2.8"/>
    </reaction>
</comment>
<evidence type="ECO:0000256" key="14">
    <source>
        <dbReference type="ARBA" id="ARBA00023008"/>
    </source>
</evidence>
<keyword evidence="5 19" id="KW-0812">Transmembrane</keyword>
<dbReference type="RefSeq" id="XP_030848169.1">
    <property type="nucleotide sequence ID" value="XM_030992309.1"/>
</dbReference>
<evidence type="ECO:0000256" key="19">
    <source>
        <dbReference type="RuleBase" id="RU362081"/>
    </source>
</evidence>
<dbReference type="Pfam" id="PF00403">
    <property type="entry name" value="HMA"/>
    <property type="match status" value="3"/>
</dbReference>
<evidence type="ECO:0000256" key="7">
    <source>
        <dbReference type="ARBA" id="ARBA00022737"/>
    </source>
</evidence>
<dbReference type="InterPro" id="IPR018303">
    <property type="entry name" value="ATPase_P-typ_P_site"/>
</dbReference>
<dbReference type="SUPFAM" id="SSF81653">
    <property type="entry name" value="Calcium ATPase, transduction domain A"/>
    <property type="match status" value="1"/>
</dbReference>
<dbReference type="InterPro" id="IPR001757">
    <property type="entry name" value="P_typ_ATPase"/>
</dbReference>
<feature type="compositionally biased region" description="Basic and acidic residues" evidence="20">
    <location>
        <begin position="225"/>
        <end position="244"/>
    </location>
</feature>
<proteinExistence type="inferred from homology"/>
<keyword evidence="7" id="KW-0677">Repeat</keyword>
<dbReference type="SFLD" id="SFLDG00002">
    <property type="entry name" value="C1.7:_P-type_atpase_like"/>
    <property type="match status" value="1"/>
</dbReference>
<dbReference type="InterPro" id="IPR006121">
    <property type="entry name" value="HMA_dom"/>
</dbReference>
<keyword evidence="4" id="KW-0813">Transport</keyword>
<dbReference type="Gene3D" id="3.40.50.1000">
    <property type="entry name" value="HAD superfamily/HAD-like"/>
    <property type="match status" value="1"/>
</dbReference>
<dbReference type="PROSITE" id="PS50846">
    <property type="entry name" value="HMA_2"/>
    <property type="match status" value="3"/>
</dbReference>
<evidence type="ECO:0000256" key="8">
    <source>
        <dbReference type="ARBA" id="ARBA00022741"/>
    </source>
</evidence>
<dbReference type="EnsemblMetazoa" id="XM_030992309">
    <property type="protein sequence ID" value="XP_030848169"/>
    <property type="gene ID" value="LOC592143"/>
</dbReference>
<dbReference type="Pfam" id="PF00702">
    <property type="entry name" value="Hydrolase"/>
    <property type="match status" value="1"/>
</dbReference>
<evidence type="ECO:0000256" key="11">
    <source>
        <dbReference type="ARBA" id="ARBA00022842"/>
    </source>
</evidence>
<dbReference type="InterPro" id="IPR027256">
    <property type="entry name" value="P-typ_ATPase_IB"/>
</dbReference>
<feature type="compositionally biased region" description="Polar residues" evidence="20">
    <location>
        <begin position="209"/>
        <end position="219"/>
    </location>
</feature>
<dbReference type="InterPro" id="IPR023298">
    <property type="entry name" value="ATPase_P-typ_TM_dom_sf"/>
</dbReference>
<feature type="domain" description="HMA" evidence="21">
    <location>
        <begin position="3"/>
        <end position="69"/>
    </location>
</feature>
<dbReference type="NCBIfam" id="TIGR00003">
    <property type="entry name" value="copper ion binding protein"/>
    <property type="match status" value="1"/>
</dbReference>
<dbReference type="InterPro" id="IPR006122">
    <property type="entry name" value="HMA_Cu_ion-bd"/>
</dbReference>
<dbReference type="NCBIfam" id="TIGR01494">
    <property type="entry name" value="ATPase_P-type"/>
    <property type="match status" value="1"/>
</dbReference>
<keyword evidence="13 19" id="KW-1133">Transmembrane helix</keyword>
<keyword evidence="14" id="KW-0186">Copper</keyword>
<dbReference type="GO" id="GO:0005802">
    <property type="term" value="C:trans-Golgi network"/>
    <property type="evidence" value="ECO:0007669"/>
    <property type="project" value="UniProtKB-ARBA"/>
</dbReference>
<keyword evidence="9" id="KW-0187">Copper transport</keyword>
<dbReference type="SUPFAM" id="SSF81665">
    <property type="entry name" value="Calcium ATPase, transmembrane domain M"/>
    <property type="match status" value="1"/>
</dbReference>
<dbReference type="AlphaFoldDB" id="A0A7M7PBA7"/>
<dbReference type="GO" id="GO:0016020">
    <property type="term" value="C:membrane"/>
    <property type="evidence" value="ECO:0007669"/>
    <property type="project" value="UniProtKB-SubCell"/>
</dbReference>
<reference evidence="23" key="1">
    <citation type="submission" date="2015-02" db="EMBL/GenBank/DDBJ databases">
        <title>Genome sequencing for Strongylocentrotus purpuratus.</title>
        <authorList>
            <person name="Murali S."/>
            <person name="Liu Y."/>
            <person name="Vee V."/>
            <person name="English A."/>
            <person name="Wang M."/>
            <person name="Skinner E."/>
            <person name="Han Y."/>
            <person name="Muzny D.M."/>
            <person name="Worley K.C."/>
            <person name="Gibbs R.A."/>
        </authorList>
    </citation>
    <scope>NUCLEOTIDE SEQUENCE</scope>
</reference>
<evidence type="ECO:0000256" key="18">
    <source>
        <dbReference type="ARBA" id="ARBA00077729"/>
    </source>
</evidence>
<dbReference type="FunFam" id="2.70.150.10:FF:000002">
    <property type="entry name" value="Copper-transporting ATPase 1, putative"/>
    <property type="match status" value="1"/>
</dbReference>
<dbReference type="Gene3D" id="3.30.70.100">
    <property type="match status" value="3"/>
</dbReference>
<dbReference type="PROSITE" id="PS00154">
    <property type="entry name" value="ATPASE_E1_E2"/>
    <property type="match status" value="1"/>
</dbReference>
<dbReference type="CDD" id="cd00371">
    <property type="entry name" value="HMA"/>
    <property type="match status" value="3"/>
</dbReference>
<dbReference type="GO" id="GO:0005507">
    <property type="term" value="F:copper ion binding"/>
    <property type="evidence" value="ECO:0007669"/>
    <property type="project" value="InterPro"/>
</dbReference>
<evidence type="ECO:0000256" key="17">
    <source>
        <dbReference type="ARBA" id="ARBA00049289"/>
    </source>
</evidence>
<dbReference type="InterPro" id="IPR023299">
    <property type="entry name" value="ATPase_P-typ_cyto_dom_N"/>
</dbReference>
<evidence type="ECO:0000256" key="3">
    <source>
        <dbReference type="ARBA" id="ARBA00012517"/>
    </source>
</evidence>
<feature type="transmembrane region" description="Helical" evidence="19">
    <location>
        <begin position="530"/>
        <end position="551"/>
    </location>
</feature>
<dbReference type="PRINTS" id="PR00943">
    <property type="entry name" value="CUATPASE"/>
</dbReference>
<evidence type="ECO:0000256" key="2">
    <source>
        <dbReference type="ARBA" id="ARBA00006024"/>
    </source>
</evidence>
<dbReference type="PROSITE" id="PS01047">
    <property type="entry name" value="HMA_1"/>
    <property type="match status" value="1"/>
</dbReference>
<feature type="transmembrane region" description="Helical" evidence="19">
    <location>
        <begin position="772"/>
        <end position="795"/>
    </location>
</feature>
<evidence type="ECO:0000256" key="15">
    <source>
        <dbReference type="ARBA" id="ARBA00023065"/>
    </source>
</evidence>
<dbReference type="InterPro" id="IPR036412">
    <property type="entry name" value="HAD-like_sf"/>
</dbReference>
<accession>A0A7M7PBA7</accession>
<keyword evidence="16 19" id="KW-0472">Membrane</keyword>
<feature type="transmembrane region" description="Helical" evidence="19">
    <location>
        <begin position="1128"/>
        <end position="1153"/>
    </location>
</feature>
<feature type="transmembrane region" description="Helical" evidence="19">
    <location>
        <begin position="1159"/>
        <end position="1180"/>
    </location>
</feature>
<name>A0A7M7PBA7_STRPU</name>
<feature type="domain" description="HMA" evidence="21">
    <location>
        <begin position="294"/>
        <end position="360"/>
    </location>
</feature>
<evidence type="ECO:0000256" key="1">
    <source>
        <dbReference type="ARBA" id="ARBA00004166"/>
    </source>
</evidence>
<keyword evidence="6 19" id="KW-0479">Metal-binding</keyword>
<feature type="transmembrane region" description="Helical" evidence="19">
    <location>
        <begin position="461"/>
        <end position="480"/>
    </location>
</feature>
<dbReference type="PRINTS" id="PR00119">
    <property type="entry name" value="CATATPASE"/>
</dbReference>
<evidence type="ECO:0000256" key="20">
    <source>
        <dbReference type="SAM" id="MobiDB-lite"/>
    </source>
</evidence>
<dbReference type="FunFam" id="3.30.70.100:FF:000033">
    <property type="entry name" value="Copper-transporting ATPase HMA5"/>
    <property type="match status" value="1"/>
</dbReference>
<reference evidence="22" key="2">
    <citation type="submission" date="2021-01" db="UniProtKB">
        <authorList>
            <consortium name="EnsemblMetazoa"/>
        </authorList>
    </citation>
    <scope>IDENTIFICATION</scope>
</reference>
<dbReference type="GO" id="GO:0140581">
    <property type="term" value="F:P-type monovalent copper transporter activity"/>
    <property type="evidence" value="ECO:0007669"/>
    <property type="project" value="UniProtKB-EC"/>
</dbReference>
<keyword evidence="15" id="KW-0406">Ion transport</keyword>
<keyword evidence="23" id="KW-1185">Reference proteome</keyword>
<dbReference type="FunFam" id="3.40.1110.10:FF:000023">
    <property type="entry name" value="Copper-transporting ATPase 1, putative"/>
    <property type="match status" value="1"/>
</dbReference>
<feature type="domain" description="HMA" evidence="21">
    <location>
        <begin position="370"/>
        <end position="436"/>
    </location>
</feature>
<dbReference type="FunFam" id="3.40.50.1000:FF:000031">
    <property type="entry name" value="Probable copper-transporting ATPase HMA5"/>
    <property type="match status" value="1"/>
</dbReference>
<dbReference type="PRINTS" id="PR00942">
    <property type="entry name" value="CUATPASEI"/>
</dbReference>
<evidence type="ECO:0000256" key="12">
    <source>
        <dbReference type="ARBA" id="ARBA00022967"/>
    </source>
</evidence>
<dbReference type="SUPFAM" id="SSF81660">
    <property type="entry name" value="Metal cation-transporting ATPase, ATP-binding domain N"/>
    <property type="match status" value="1"/>
</dbReference>
<sequence>MASVAIIKVPNMNCELCRRTIEIELTKLQGVKLVKSSLPTRIVRVFYDNELIGHDVIAHVIDELGYIVGKVESFANPVSPDVGSKDENAPVVSESGKSDDDDSAVANVQTDFEEKEIGPPKCETFNLIIKVEGKIIRGSQLPACVLEKVRECPGVMRATVNHEGALTVVHDPGRKSMKSFVMDVIAKLGYQSESSTDCSQPADDAHLPKSTSDCIQSYHNPRGGGNDDHPSTSPAHPKEKPTSVDRAEIQALIASEGDTPPSTSRENGIKNGDVVLEMKPRVAMVKDDGKVEVGRCVITVTGMTCASCVNTIEKSLIKQRGIEAVTVSLIAQKTEVKYQVAVVTPAEIALMIEDMGFDAEVKEEQMAGEETLNLIINGMECSSCVNNIESLTKALEGVKDASVALTTCKGVFRYDPGSIGPRTIMDSIEDAGFDCEISTEENQINLANQHMKTIKKWRTSFFISLIFGVPAITTMLYFMISKNHIIVIPGLSLENLILFICATMVQFLGGRYFYVQAYKALKHRTANMDVLIMMATSTAYVYSLIIVLVAIGRQEDGSPMTFFDTPPMLLVFVSLGRWLEHMAKAKTSDALSKLMSLQPAEAILVELGPEYQVLKERQISIELVQRGDKLKVVPGSKLPVDGEVIYGISSVDEALITGESMPVSKKPGSKVIGGSINQTGVLMMEATHVGKDTALAQIVKLVEDAQTSKAPIQQIADKISGRFVPTILFLSIITLGIWLTIGFVDIEIVPIYSPPAENATEDVIHQERMETIFSFAFELAIAVMAIACPCALGLATPTAVMVGTGIGARNGILIKGGEPLEMAHKVKTVVFDKTGTVTYGKPRVMRTKLFSAGLDSMTEEEFLAICGTAESGSEHPLGTAVLKHAKEMLSAEQVGRCSDFNAEPGYGLRCTVSHVGAMLDNFPTMQLLANESEKQEKCGEIKKAVDQKNEFTVLIGNREWMKKNDLTVTADMNEALGHNEAQGQTAVLVAVDDQIVGMIAIADTVKPEAKQAIQTLKDLGLDVVLLTGDNRVTANAIAKQVGISQVFAEVLPHNKVEKITELQAKGQRVAMVGDGVNDSPALVKADVGIAIGTGTDVAVEAGDIVLIKSDLMDVAGAIDLSKHTVRRIYINFFFACIYNSVGIPIAAGVLAPVNIFLRPWMASAAMAMSSVSVVSSSLMLKLYKKPTYKRVLVESNGSSAMV</sequence>
<evidence type="ECO:0000256" key="9">
    <source>
        <dbReference type="ARBA" id="ARBA00022796"/>
    </source>
</evidence>
<dbReference type="PANTHER" id="PTHR43520:SF8">
    <property type="entry name" value="P-TYPE CU(+) TRANSPORTER"/>
    <property type="match status" value="1"/>
</dbReference>
<dbReference type="NCBIfam" id="TIGR01525">
    <property type="entry name" value="ATPase-IB_hvy"/>
    <property type="match status" value="1"/>
</dbReference>
<evidence type="ECO:0000313" key="22">
    <source>
        <dbReference type="EnsemblMetazoa" id="XP_030848169"/>
    </source>
</evidence>
<evidence type="ECO:0000256" key="10">
    <source>
        <dbReference type="ARBA" id="ARBA00022840"/>
    </source>
</evidence>
<keyword evidence="11" id="KW-0460">Magnesium</keyword>
<feature type="transmembrane region" description="Helical" evidence="19">
    <location>
        <begin position="486"/>
        <end position="509"/>
    </location>
</feature>
<evidence type="ECO:0000313" key="23">
    <source>
        <dbReference type="Proteomes" id="UP000007110"/>
    </source>
</evidence>
<feature type="transmembrane region" description="Helical" evidence="19">
    <location>
        <begin position="727"/>
        <end position="752"/>
    </location>
</feature>
<dbReference type="SFLD" id="SFLDS00003">
    <property type="entry name" value="Haloacid_Dehalogenase"/>
    <property type="match status" value="1"/>
</dbReference>
<dbReference type="PANTHER" id="PTHR43520">
    <property type="entry name" value="ATP7, ISOFORM B"/>
    <property type="match status" value="1"/>
</dbReference>
<dbReference type="Gene3D" id="3.40.1110.10">
    <property type="entry name" value="Calcium-transporting ATPase, cytoplasmic domain N"/>
    <property type="match status" value="1"/>
</dbReference>
<dbReference type="GeneID" id="592143"/>
<dbReference type="InterPro" id="IPR008250">
    <property type="entry name" value="ATPase_P-typ_transduc_dom_A_sf"/>
</dbReference>
<keyword evidence="12" id="KW-1278">Translocase</keyword>
<evidence type="ECO:0000256" key="6">
    <source>
        <dbReference type="ARBA" id="ARBA00022723"/>
    </source>
</evidence>
<feature type="region of interest" description="Disordered" evidence="20">
    <location>
        <begin position="194"/>
        <end position="244"/>
    </location>
</feature>
<comment type="subcellular location">
    <subcellularLocation>
        <location evidence="1">Golgi apparatus</location>
        <location evidence="1">trans-Golgi network membrane</location>
        <topology evidence="1">Multi-pass membrane protein</topology>
    </subcellularLocation>
    <subcellularLocation>
        <location evidence="19">Membrane</location>
    </subcellularLocation>
</comment>